<gene>
    <name evidence="1" type="ORF">AB0E65_27235</name>
</gene>
<protein>
    <submittedName>
        <fullName evidence="1">DUF5955 family protein</fullName>
    </submittedName>
</protein>
<organism evidence="1 2">
    <name type="scientific">Streptomyces fragilis</name>
    <dbReference type="NCBI Taxonomy" id="67301"/>
    <lineage>
        <taxon>Bacteria</taxon>
        <taxon>Bacillati</taxon>
        <taxon>Actinomycetota</taxon>
        <taxon>Actinomycetes</taxon>
        <taxon>Kitasatosporales</taxon>
        <taxon>Streptomycetaceae</taxon>
        <taxon>Streptomyces</taxon>
    </lineage>
</organism>
<dbReference type="InterPro" id="IPR045999">
    <property type="entry name" value="DUF5955"/>
</dbReference>
<evidence type="ECO:0000313" key="1">
    <source>
        <dbReference type="EMBL" id="MEU3557872.1"/>
    </source>
</evidence>
<dbReference type="Pfam" id="PF19380">
    <property type="entry name" value="DUF5955"/>
    <property type="match status" value="1"/>
</dbReference>
<dbReference type="RefSeq" id="WP_308216748.1">
    <property type="nucleotide sequence ID" value="NZ_BEVZ01000002.1"/>
</dbReference>
<dbReference type="Proteomes" id="UP001550850">
    <property type="component" value="Unassembled WGS sequence"/>
</dbReference>
<dbReference type="EMBL" id="JBEZUR010000073">
    <property type="protein sequence ID" value="MEU3557872.1"/>
    <property type="molecule type" value="Genomic_DNA"/>
</dbReference>
<accession>A0ABV2YQ93</accession>
<evidence type="ECO:0000313" key="2">
    <source>
        <dbReference type="Proteomes" id="UP001550850"/>
    </source>
</evidence>
<name>A0ABV2YQ93_9ACTN</name>
<reference evidence="1 2" key="1">
    <citation type="submission" date="2024-06" db="EMBL/GenBank/DDBJ databases">
        <title>The Natural Products Discovery Center: Release of the First 8490 Sequenced Strains for Exploring Actinobacteria Biosynthetic Diversity.</title>
        <authorList>
            <person name="Kalkreuter E."/>
            <person name="Kautsar S.A."/>
            <person name="Yang D."/>
            <person name="Bader C.D."/>
            <person name="Teijaro C.N."/>
            <person name="Fluegel L."/>
            <person name="Davis C.M."/>
            <person name="Simpson J.R."/>
            <person name="Lauterbach L."/>
            <person name="Steele A.D."/>
            <person name="Gui C."/>
            <person name="Meng S."/>
            <person name="Li G."/>
            <person name="Viehrig K."/>
            <person name="Ye F."/>
            <person name="Su P."/>
            <person name="Kiefer A.F."/>
            <person name="Nichols A."/>
            <person name="Cepeda A.J."/>
            <person name="Yan W."/>
            <person name="Fan B."/>
            <person name="Jiang Y."/>
            <person name="Adhikari A."/>
            <person name="Zheng C.-J."/>
            <person name="Schuster L."/>
            <person name="Cowan T.M."/>
            <person name="Smanski M.J."/>
            <person name="Chevrette M.G."/>
            <person name="De Carvalho L.P.S."/>
            <person name="Shen B."/>
        </authorList>
    </citation>
    <scope>NUCLEOTIDE SEQUENCE [LARGE SCALE GENOMIC DNA]</scope>
    <source>
        <strain evidence="1 2">NPDC038104</strain>
    </source>
</reference>
<comment type="caution">
    <text evidence="1">The sequence shown here is derived from an EMBL/GenBank/DDBJ whole genome shotgun (WGS) entry which is preliminary data.</text>
</comment>
<keyword evidence="2" id="KW-1185">Reference proteome</keyword>
<sequence length="87" mass="9103">MAGLKAAVARLRRELASYRVEFTDRAVAEEEIAGLAALAAEGSPDPARLRRSLLLIASAVGSVSALAGGMRDVRHAVERFDSPAATV</sequence>
<proteinExistence type="predicted"/>